<reference evidence="2" key="1">
    <citation type="submission" date="2023-10" db="EMBL/GenBank/DDBJ databases">
        <authorList>
            <person name="Chen Y."/>
            <person name="Shah S."/>
            <person name="Dougan E. K."/>
            <person name="Thang M."/>
            <person name="Chan C."/>
        </authorList>
    </citation>
    <scope>NUCLEOTIDE SEQUENCE [LARGE SCALE GENOMIC DNA]</scope>
</reference>
<evidence type="ECO:0000256" key="1">
    <source>
        <dbReference type="SAM" id="MobiDB-lite"/>
    </source>
</evidence>
<comment type="caution">
    <text evidence="2">The sequence shown here is derived from an EMBL/GenBank/DDBJ whole genome shotgun (WGS) entry which is preliminary data.</text>
</comment>
<keyword evidence="3" id="KW-1185">Reference proteome</keyword>
<organism evidence="2 3">
    <name type="scientific">Prorocentrum cordatum</name>
    <dbReference type="NCBI Taxonomy" id="2364126"/>
    <lineage>
        <taxon>Eukaryota</taxon>
        <taxon>Sar</taxon>
        <taxon>Alveolata</taxon>
        <taxon>Dinophyceae</taxon>
        <taxon>Prorocentrales</taxon>
        <taxon>Prorocentraceae</taxon>
        <taxon>Prorocentrum</taxon>
    </lineage>
</organism>
<feature type="compositionally biased region" description="Low complexity" evidence="1">
    <location>
        <begin position="363"/>
        <end position="374"/>
    </location>
</feature>
<protein>
    <submittedName>
        <fullName evidence="2">Uncharacterized protein</fullName>
    </submittedName>
</protein>
<proteinExistence type="predicted"/>
<sequence length="405" mass="43322">MGRTKATLLEQVENLNVRATETKRLAQKREIMLAMKNRPSCIDGLYEKYTSMGLNADVIKTPETQQKSLSQKAVEKRKADHDLQRSQSFETLKANALADAAGSGDEDMEFDPFGENFEDLASLHVNELRDRVLPGIEPTHLSKANIRSMKDPEARSKSGLLKMITFATGLNTDFRLVGRFACRNRFVAYARKRSLERRRRVLSLSLPPSYSDEGLAAVAGASEDGVTVKNRYTSEMVTVPKANCPPYDDVSDLYIDSNWSESQLALASTKNPTGDQKHNLSNYFKGWAVKVEAKAEPAASPSGGAASRKRGPGATPQSGKKVKPSTDNAGGTASAQTKVAAVQPKLEGGGVAMDDAAEEGSGSEEASVEGGMAAPVEPGPGDYDESALEPPRATDSGSGPVPAAA</sequence>
<evidence type="ECO:0000313" key="2">
    <source>
        <dbReference type="EMBL" id="CAK0908641.1"/>
    </source>
</evidence>
<feature type="region of interest" description="Disordered" evidence="1">
    <location>
        <begin position="298"/>
        <end position="405"/>
    </location>
</feature>
<name>A0ABN9YBF2_9DINO</name>
<feature type="compositionally biased region" description="Polar residues" evidence="1">
    <location>
        <begin position="325"/>
        <end position="337"/>
    </location>
</feature>
<evidence type="ECO:0000313" key="3">
    <source>
        <dbReference type="Proteomes" id="UP001189429"/>
    </source>
</evidence>
<accession>A0ABN9YBF2</accession>
<gene>
    <name evidence="2" type="ORF">PCOR1329_LOCUS83266</name>
</gene>
<dbReference type="EMBL" id="CAUYUJ010022056">
    <property type="protein sequence ID" value="CAK0908641.1"/>
    <property type="molecule type" value="Genomic_DNA"/>
</dbReference>
<dbReference type="Proteomes" id="UP001189429">
    <property type="component" value="Unassembled WGS sequence"/>
</dbReference>